<protein>
    <recommendedName>
        <fullName evidence="3">NB-ARC domain-containing protein</fullName>
    </recommendedName>
</protein>
<reference evidence="1" key="2">
    <citation type="submission" date="2021-01" db="UniProtKB">
        <authorList>
            <consortium name="EnsemblPlants"/>
        </authorList>
    </citation>
    <scope>IDENTIFICATION</scope>
</reference>
<dbReference type="AlphaFoldDB" id="A0A7N2L6X0"/>
<organism evidence="1 2">
    <name type="scientific">Quercus lobata</name>
    <name type="common">Valley oak</name>
    <dbReference type="NCBI Taxonomy" id="97700"/>
    <lineage>
        <taxon>Eukaryota</taxon>
        <taxon>Viridiplantae</taxon>
        <taxon>Streptophyta</taxon>
        <taxon>Embryophyta</taxon>
        <taxon>Tracheophyta</taxon>
        <taxon>Spermatophyta</taxon>
        <taxon>Magnoliopsida</taxon>
        <taxon>eudicotyledons</taxon>
        <taxon>Gunneridae</taxon>
        <taxon>Pentapetalae</taxon>
        <taxon>rosids</taxon>
        <taxon>fabids</taxon>
        <taxon>Fagales</taxon>
        <taxon>Fagaceae</taxon>
        <taxon>Quercus</taxon>
    </lineage>
</organism>
<dbReference type="SUPFAM" id="SSF52540">
    <property type="entry name" value="P-loop containing nucleoside triphosphate hydrolases"/>
    <property type="match status" value="1"/>
</dbReference>
<name>A0A7N2L6X0_QUELO</name>
<dbReference type="InterPro" id="IPR042197">
    <property type="entry name" value="Apaf_helical"/>
</dbReference>
<keyword evidence="2" id="KW-1185">Reference proteome</keyword>
<dbReference type="InterPro" id="IPR044974">
    <property type="entry name" value="Disease_R_plants"/>
</dbReference>
<dbReference type="EMBL" id="LRBV02000003">
    <property type="status" value="NOT_ANNOTATED_CDS"/>
    <property type="molecule type" value="Genomic_DNA"/>
</dbReference>
<dbReference type="Proteomes" id="UP000594261">
    <property type="component" value="Chromosome 3"/>
</dbReference>
<dbReference type="InterPro" id="IPR027417">
    <property type="entry name" value="P-loop_NTPase"/>
</dbReference>
<dbReference type="EnsemblPlants" id="QL03p023272:mrna">
    <property type="protein sequence ID" value="QL03p023272:mrna"/>
    <property type="gene ID" value="QL03p023272"/>
</dbReference>
<dbReference type="Gramene" id="QL03p023272:mrna">
    <property type="protein sequence ID" value="QL03p023272:mrna"/>
    <property type="gene ID" value="QL03p023272"/>
</dbReference>
<dbReference type="OMA" id="HRIERWE"/>
<sequence>MMVGEETLKSRPDIPKLVKVVAAEECDGLPLALITVGRAMSSRMIPEQWNHAVSVLQRYPSEFLGTDVFPVLKFNYDSLLYERDRNCFLYCSMFREGYNIRKDELINLWIGEGLLDEYRNNNIHPIQVGGTEAKFLTAGSEEFVRMHDTTRDMALWLVCGDRRDKFLIQLVNSINAHRIERWEDAERISVWGHHNSIECFIGEPVCPKLFDFVGQGYYVEDVLKSVLSLDASLECFGLVRNGYNGLPSELKRLRRLKCLLLDYTKYLTEIPREVISSLLHLQVFSIVTDECSPSHSTALYDEEGLLVEMERLEELGDLRITIRSASGAKRISVNQVTAVYEKTLTQHLLFFKHSQSIIFFSDKNEASSEARNNVL</sequence>
<dbReference type="PANTHER" id="PTHR23155:SF1192">
    <property type="entry name" value="DISEASE RESISTANCE PROTEIN RFL1-RELATED"/>
    <property type="match status" value="1"/>
</dbReference>
<evidence type="ECO:0008006" key="3">
    <source>
        <dbReference type="Google" id="ProtNLM"/>
    </source>
</evidence>
<dbReference type="Gene3D" id="1.10.8.430">
    <property type="entry name" value="Helical domain of apoptotic protease-activating factors"/>
    <property type="match status" value="1"/>
</dbReference>
<evidence type="ECO:0000313" key="1">
    <source>
        <dbReference type="EnsemblPlants" id="QL03p023272:mrna"/>
    </source>
</evidence>
<evidence type="ECO:0000313" key="2">
    <source>
        <dbReference type="Proteomes" id="UP000594261"/>
    </source>
</evidence>
<proteinExistence type="predicted"/>
<dbReference type="SUPFAM" id="SSF52058">
    <property type="entry name" value="L domain-like"/>
    <property type="match status" value="1"/>
</dbReference>
<dbReference type="GO" id="GO:0098542">
    <property type="term" value="P:defense response to other organism"/>
    <property type="evidence" value="ECO:0007669"/>
    <property type="project" value="TreeGrafter"/>
</dbReference>
<reference evidence="1 2" key="1">
    <citation type="journal article" date="2016" name="G3 (Bethesda)">
        <title>First Draft Assembly and Annotation of the Genome of a California Endemic Oak Quercus lobata Nee (Fagaceae).</title>
        <authorList>
            <person name="Sork V.L."/>
            <person name="Fitz-Gibbon S.T."/>
            <person name="Puiu D."/>
            <person name="Crepeau M."/>
            <person name="Gugger P.F."/>
            <person name="Sherman R."/>
            <person name="Stevens K."/>
            <person name="Langley C.H."/>
            <person name="Pellegrini M."/>
            <person name="Salzberg S.L."/>
        </authorList>
    </citation>
    <scope>NUCLEOTIDE SEQUENCE [LARGE SCALE GENOMIC DNA]</scope>
    <source>
        <strain evidence="1 2">cv. SW786</strain>
    </source>
</reference>
<accession>A0A7N2L6X0</accession>
<dbReference type="InParanoid" id="A0A7N2L6X0"/>
<dbReference type="GO" id="GO:0043531">
    <property type="term" value="F:ADP binding"/>
    <property type="evidence" value="ECO:0007669"/>
    <property type="project" value="InterPro"/>
</dbReference>
<dbReference type="PANTHER" id="PTHR23155">
    <property type="entry name" value="DISEASE RESISTANCE PROTEIN RP"/>
    <property type="match status" value="1"/>
</dbReference>